<dbReference type="InterPro" id="IPR009006">
    <property type="entry name" value="Ala_racemase/Decarboxylase_C"/>
</dbReference>
<dbReference type="InterPro" id="IPR022644">
    <property type="entry name" value="De-COase2_N"/>
</dbReference>
<evidence type="ECO:0000256" key="2">
    <source>
        <dbReference type="ARBA" id="ARBA00008872"/>
    </source>
</evidence>
<evidence type="ECO:0000313" key="11">
    <source>
        <dbReference type="EMBL" id="RIA98519.1"/>
    </source>
</evidence>
<dbReference type="OrthoDB" id="5034579at2759"/>
<dbReference type="Gene3D" id="3.20.20.10">
    <property type="entry name" value="Alanine racemase"/>
    <property type="match status" value="1"/>
</dbReference>
<protein>
    <recommendedName>
        <fullName evidence="6">ornithine decarboxylase</fullName>
        <ecNumber evidence="6">4.1.1.17</ecNumber>
    </recommendedName>
</protein>
<dbReference type="InterPro" id="IPR000183">
    <property type="entry name" value="Orn/DAP/Arg_de-COase"/>
</dbReference>
<dbReference type="GO" id="GO:0033387">
    <property type="term" value="P:putrescine biosynthetic process from arginine, via ornithine"/>
    <property type="evidence" value="ECO:0007669"/>
    <property type="project" value="TreeGrafter"/>
</dbReference>
<evidence type="ECO:0000256" key="7">
    <source>
        <dbReference type="ARBA" id="ARBA00046672"/>
    </source>
</evidence>
<feature type="modified residue" description="N6-(pyridoxal phosphate)lysine" evidence="9">
    <location>
        <position position="67"/>
    </location>
</feature>
<comment type="similarity">
    <text evidence="2">Belongs to the Orn/Lys/Arg decarboxylase class-II family.</text>
</comment>
<dbReference type="FunFam" id="3.20.20.10:FF:000005">
    <property type="entry name" value="Ornithine decarboxylase"/>
    <property type="match status" value="1"/>
</dbReference>
<comment type="catalytic activity">
    <reaction evidence="8">
        <text>L-ornithine + H(+) = putrescine + CO2</text>
        <dbReference type="Rhea" id="RHEA:22964"/>
        <dbReference type="ChEBI" id="CHEBI:15378"/>
        <dbReference type="ChEBI" id="CHEBI:16526"/>
        <dbReference type="ChEBI" id="CHEBI:46911"/>
        <dbReference type="ChEBI" id="CHEBI:326268"/>
        <dbReference type="EC" id="4.1.1.17"/>
    </reaction>
</comment>
<dbReference type="EC" id="4.1.1.17" evidence="6"/>
<evidence type="ECO:0000256" key="3">
    <source>
        <dbReference type="ARBA" id="ARBA00022898"/>
    </source>
</evidence>
<dbReference type="PRINTS" id="PR01182">
    <property type="entry name" value="ORNDCRBXLASE"/>
</dbReference>
<dbReference type="AlphaFoldDB" id="A0A397TMC0"/>
<evidence type="ECO:0000259" key="10">
    <source>
        <dbReference type="Pfam" id="PF02784"/>
    </source>
</evidence>
<comment type="caution">
    <text evidence="11">The sequence shown here is derived from an EMBL/GenBank/DDBJ whole genome shotgun (WGS) entry which is preliminary data.</text>
</comment>
<dbReference type="STRING" id="658196.A0A397TMC0"/>
<feature type="domain" description="Orn/DAP/Arg decarboxylase 2 N-terminal" evidence="10">
    <location>
        <begin position="43"/>
        <end position="278"/>
    </location>
</feature>
<evidence type="ECO:0000256" key="1">
    <source>
        <dbReference type="ARBA" id="ARBA00001933"/>
    </source>
</evidence>
<dbReference type="PANTHER" id="PTHR11482:SF6">
    <property type="entry name" value="ORNITHINE DECARBOXYLASE 1-RELATED"/>
    <property type="match status" value="1"/>
</dbReference>
<evidence type="ECO:0000256" key="4">
    <source>
        <dbReference type="ARBA" id="ARBA00023239"/>
    </source>
</evidence>
<dbReference type="InterPro" id="IPR002433">
    <property type="entry name" value="Orn_de-COase"/>
</dbReference>
<evidence type="ECO:0000313" key="12">
    <source>
        <dbReference type="Proteomes" id="UP000265703"/>
    </source>
</evidence>
<keyword evidence="3 9" id="KW-0663">Pyridoxal phosphate</keyword>
<comment type="subunit">
    <text evidence="7">Homodimer. Only the dimer is catalytically active, as the active sites are constructed of residues from both monomers.</text>
</comment>
<keyword evidence="4" id="KW-0456">Lyase</keyword>
<evidence type="ECO:0000256" key="9">
    <source>
        <dbReference type="PIRSR" id="PIRSR600183-50"/>
    </source>
</evidence>
<dbReference type="SUPFAM" id="SSF51419">
    <property type="entry name" value="PLP-binding barrel"/>
    <property type="match status" value="1"/>
</dbReference>
<feature type="active site" description="Proton donor" evidence="9">
    <location>
        <position position="375"/>
    </location>
</feature>
<dbReference type="PROSITE" id="PS00878">
    <property type="entry name" value="ODR_DC_2_1"/>
    <property type="match status" value="1"/>
</dbReference>
<organism evidence="11 12">
    <name type="scientific">Glomus cerebriforme</name>
    <dbReference type="NCBI Taxonomy" id="658196"/>
    <lineage>
        <taxon>Eukaryota</taxon>
        <taxon>Fungi</taxon>
        <taxon>Fungi incertae sedis</taxon>
        <taxon>Mucoromycota</taxon>
        <taxon>Glomeromycotina</taxon>
        <taxon>Glomeromycetes</taxon>
        <taxon>Glomerales</taxon>
        <taxon>Glomeraceae</taxon>
        <taxon>Glomus</taxon>
    </lineage>
</organism>
<name>A0A397TMC0_9GLOM</name>
<dbReference type="PRINTS" id="PR01179">
    <property type="entry name" value="ODADCRBXLASE"/>
</dbReference>
<dbReference type="GO" id="GO:0004586">
    <property type="term" value="F:ornithine decarboxylase activity"/>
    <property type="evidence" value="ECO:0007669"/>
    <property type="project" value="UniProtKB-EC"/>
</dbReference>
<dbReference type="Pfam" id="PF02784">
    <property type="entry name" value="Orn_Arg_deC_N"/>
    <property type="match status" value="1"/>
</dbReference>
<dbReference type="EMBL" id="QKYT01000014">
    <property type="protein sequence ID" value="RIA98519.1"/>
    <property type="molecule type" value="Genomic_DNA"/>
</dbReference>
<dbReference type="CDD" id="cd00622">
    <property type="entry name" value="PLPDE_III_ODC"/>
    <property type="match status" value="1"/>
</dbReference>
<comment type="cofactor">
    <cofactor evidence="1 9">
        <name>pyridoxal 5'-phosphate</name>
        <dbReference type="ChEBI" id="CHEBI:597326"/>
    </cofactor>
</comment>
<gene>
    <name evidence="11" type="ORF">C1645_749565</name>
</gene>
<evidence type="ECO:0000256" key="6">
    <source>
        <dbReference type="ARBA" id="ARBA00034138"/>
    </source>
</evidence>
<dbReference type="InterPro" id="IPR022653">
    <property type="entry name" value="De-COase2_pyr-phos_BS"/>
</dbReference>
<dbReference type="Proteomes" id="UP000265703">
    <property type="component" value="Unassembled WGS sequence"/>
</dbReference>
<sequence>MKGPTNQLNIPISMLSVKEVLKSRVLSDDYEIENNDAFFVADLGEIYRQHLRWKTHLPRVEPFYAVKCNGDPMLLRLLAALGTGFDCASKSEIQAVLDMGVDPSKIIYANPCKQGSFIRFAAERDVKMMTFDNIDELYKIKRLFPNAQLLIRILTDDSKALIRLGAKYGASLDDTGFLLQSARELDLNVIGVSFHVGSCCYDENSYIDAIRRAKFVFNQAAELGFNFHLLDIGGGFSFSSKSDGFTFERVAAVLGPAIDETFPSNIRVIAEPGRYYAAPAFTIATHVIGKRTVCRDIEEDYVPDMNIDQVNALPTRDDNPAFMYYINDGLYGSFNCILYDHQIVTPKVLMKGGSFLFGETLDEPEYSCFVWGPTCDSIDCITKNGNLPELFLGDWLYFEDMGAYTISAATKFNGFKRTKVIYTTTDPSVFDFLCVSL</sequence>
<dbReference type="Gene3D" id="2.40.37.10">
    <property type="entry name" value="Lyase, Ornithine Decarboxylase, Chain A, domain 1"/>
    <property type="match status" value="1"/>
</dbReference>
<dbReference type="PANTHER" id="PTHR11482">
    <property type="entry name" value="ARGININE/DIAMINOPIMELATE/ORNITHINE DECARBOXYLASE"/>
    <property type="match status" value="1"/>
</dbReference>
<comment type="pathway">
    <text evidence="5">Amine and polyamine biosynthesis; putrescine biosynthesis via L-ornithine pathway; putrescine from L-ornithine: step 1/1.</text>
</comment>
<accession>A0A397TMC0</accession>
<reference evidence="11 12" key="1">
    <citation type="submission" date="2018-06" db="EMBL/GenBank/DDBJ databases">
        <title>Comparative genomics reveals the genomic features of Rhizophagus irregularis, R. cerebriforme, R. diaphanum and Gigaspora rosea, and their symbiotic lifestyle signature.</title>
        <authorList>
            <person name="Morin E."/>
            <person name="San Clemente H."/>
            <person name="Chen E.C.H."/>
            <person name="De La Providencia I."/>
            <person name="Hainaut M."/>
            <person name="Kuo A."/>
            <person name="Kohler A."/>
            <person name="Murat C."/>
            <person name="Tang N."/>
            <person name="Roy S."/>
            <person name="Loubradou J."/>
            <person name="Henrissat B."/>
            <person name="Grigoriev I.V."/>
            <person name="Corradi N."/>
            <person name="Roux C."/>
            <person name="Martin F.M."/>
        </authorList>
    </citation>
    <scope>NUCLEOTIDE SEQUENCE [LARGE SCALE GENOMIC DNA]</scope>
    <source>
        <strain evidence="11 12">DAOM 227022</strain>
    </source>
</reference>
<evidence type="ECO:0000256" key="8">
    <source>
        <dbReference type="ARBA" id="ARBA00049127"/>
    </source>
</evidence>
<dbReference type="InterPro" id="IPR029066">
    <property type="entry name" value="PLP-binding_barrel"/>
</dbReference>
<dbReference type="GO" id="GO:0005737">
    <property type="term" value="C:cytoplasm"/>
    <property type="evidence" value="ECO:0007669"/>
    <property type="project" value="TreeGrafter"/>
</dbReference>
<evidence type="ECO:0000256" key="5">
    <source>
        <dbReference type="ARBA" id="ARBA00034115"/>
    </source>
</evidence>
<keyword evidence="12" id="KW-1185">Reference proteome</keyword>
<dbReference type="SUPFAM" id="SSF50621">
    <property type="entry name" value="Alanine racemase C-terminal domain-like"/>
    <property type="match status" value="1"/>
</dbReference>
<proteinExistence type="inferred from homology"/>